<name>A0AB34JW58_PRYPA</name>
<dbReference type="Proteomes" id="UP001515480">
    <property type="component" value="Unassembled WGS sequence"/>
</dbReference>
<dbReference type="Gene3D" id="3.90.1420.10">
    <property type="entry name" value="Rubisco LSMT, substrate-binding domain"/>
    <property type="match status" value="1"/>
</dbReference>
<keyword evidence="3" id="KW-0949">S-adenosyl-L-methionine</keyword>
<dbReference type="Pfam" id="PF09273">
    <property type="entry name" value="Rubis-subs-bind"/>
    <property type="match status" value="1"/>
</dbReference>
<dbReference type="SUPFAM" id="SSF82199">
    <property type="entry name" value="SET domain"/>
    <property type="match status" value="1"/>
</dbReference>
<sequence>MLASPRHLLSPHLSITQTPHGSGVLVSEPIDVGDVLVRVPASLCITASLARRTNGVRQLLEQKEAEPHVAIALWLMHAVHTTPSAHAPWLRMLPDSFDCPLSWSEADLSWLQKSPARQRADIMRQWAGEEWQRLLASPSHAPTFNTSRARFDWALCAVWSRSFQYQCGSDQCEGGGLWRVLAPIADMFNHAGGQPSARLEVRAHEGKPELWHSDAVPAVEDEDPSRWHWRREAVAADEEINGTGEALLLLARRPLTVGEAVELDYGARSNAEMLTTHGFAILDNPYEEIALALAPTEEDELGPIKKQILHAGNISSPYALNVGALRSDSDLLVALRILVATPSELKQYATAFKGAPLSAGNELRWRRLLKARVSSMLEYAQQFTDIHHDEMLLRQADATDANSAGHAELSSRQKMAVITRLSEKRLLREVLHELDQTRVDVQ</sequence>
<dbReference type="PANTHER" id="PTHR13271">
    <property type="entry name" value="UNCHARACTERIZED PUTATIVE METHYLTRANSFERASE"/>
    <property type="match status" value="1"/>
</dbReference>
<evidence type="ECO:0000313" key="6">
    <source>
        <dbReference type="Proteomes" id="UP001515480"/>
    </source>
</evidence>
<comment type="caution">
    <text evidence="5">The sequence shown here is derived from an EMBL/GenBank/DDBJ whole genome shotgun (WGS) entry which is preliminary data.</text>
</comment>
<dbReference type="InterPro" id="IPR015353">
    <property type="entry name" value="Rubisco_LSMT_subst-bd"/>
</dbReference>
<evidence type="ECO:0000259" key="4">
    <source>
        <dbReference type="Pfam" id="PF09273"/>
    </source>
</evidence>
<dbReference type="InterPro" id="IPR050600">
    <property type="entry name" value="SETD3_SETD6_MTase"/>
</dbReference>
<evidence type="ECO:0000256" key="1">
    <source>
        <dbReference type="ARBA" id="ARBA00022603"/>
    </source>
</evidence>
<organism evidence="5 6">
    <name type="scientific">Prymnesium parvum</name>
    <name type="common">Toxic golden alga</name>
    <dbReference type="NCBI Taxonomy" id="97485"/>
    <lineage>
        <taxon>Eukaryota</taxon>
        <taxon>Haptista</taxon>
        <taxon>Haptophyta</taxon>
        <taxon>Prymnesiophyceae</taxon>
        <taxon>Prymnesiales</taxon>
        <taxon>Prymnesiaceae</taxon>
        <taxon>Prymnesium</taxon>
    </lineage>
</organism>
<dbReference type="CDD" id="cd10527">
    <property type="entry name" value="SET_LSMT"/>
    <property type="match status" value="1"/>
</dbReference>
<evidence type="ECO:0000256" key="3">
    <source>
        <dbReference type="ARBA" id="ARBA00022691"/>
    </source>
</evidence>
<dbReference type="SUPFAM" id="SSF81822">
    <property type="entry name" value="RuBisCo LSMT C-terminal, substrate-binding domain"/>
    <property type="match status" value="1"/>
</dbReference>
<dbReference type="AlphaFoldDB" id="A0AB34JW58"/>
<keyword evidence="1" id="KW-0489">Methyltransferase</keyword>
<feature type="domain" description="Rubisco LSMT substrate-binding" evidence="4">
    <location>
        <begin position="297"/>
        <end position="427"/>
    </location>
</feature>
<dbReference type="InterPro" id="IPR046341">
    <property type="entry name" value="SET_dom_sf"/>
</dbReference>
<dbReference type="GO" id="GO:0032259">
    <property type="term" value="P:methylation"/>
    <property type="evidence" value="ECO:0007669"/>
    <property type="project" value="UniProtKB-KW"/>
</dbReference>
<dbReference type="GO" id="GO:0016279">
    <property type="term" value="F:protein-lysine N-methyltransferase activity"/>
    <property type="evidence" value="ECO:0007669"/>
    <property type="project" value="TreeGrafter"/>
</dbReference>
<gene>
    <name evidence="5" type="ORF">AB1Y20_020061</name>
</gene>
<evidence type="ECO:0000256" key="2">
    <source>
        <dbReference type="ARBA" id="ARBA00022679"/>
    </source>
</evidence>
<dbReference type="EMBL" id="JBGBPQ010000004">
    <property type="protein sequence ID" value="KAL1525191.1"/>
    <property type="molecule type" value="Genomic_DNA"/>
</dbReference>
<protein>
    <recommendedName>
        <fullName evidence="4">Rubisco LSMT substrate-binding domain-containing protein</fullName>
    </recommendedName>
</protein>
<dbReference type="Gene3D" id="3.90.1410.10">
    <property type="entry name" value="set domain protein methyltransferase, domain 1"/>
    <property type="match status" value="1"/>
</dbReference>
<keyword evidence="6" id="KW-1185">Reference proteome</keyword>
<dbReference type="InterPro" id="IPR036464">
    <property type="entry name" value="Rubisco_LSMT_subst-bd_sf"/>
</dbReference>
<keyword evidence="2" id="KW-0808">Transferase</keyword>
<evidence type="ECO:0000313" key="5">
    <source>
        <dbReference type="EMBL" id="KAL1525191.1"/>
    </source>
</evidence>
<proteinExistence type="predicted"/>
<reference evidence="5 6" key="1">
    <citation type="journal article" date="2024" name="Science">
        <title>Giant polyketide synthase enzymes in the biosynthesis of giant marine polyether toxins.</title>
        <authorList>
            <person name="Fallon T.R."/>
            <person name="Shende V.V."/>
            <person name="Wierzbicki I.H."/>
            <person name="Pendleton A.L."/>
            <person name="Watervoot N.F."/>
            <person name="Auber R.P."/>
            <person name="Gonzalez D.J."/>
            <person name="Wisecaver J.H."/>
            <person name="Moore B.S."/>
        </authorList>
    </citation>
    <scope>NUCLEOTIDE SEQUENCE [LARGE SCALE GENOMIC DNA]</scope>
    <source>
        <strain evidence="5 6">12B1</strain>
    </source>
</reference>
<accession>A0AB34JW58</accession>